<dbReference type="GO" id="GO:0005815">
    <property type="term" value="C:microtubule organizing center"/>
    <property type="evidence" value="ECO:0007669"/>
    <property type="project" value="TreeGrafter"/>
</dbReference>
<reference evidence="7 8" key="1">
    <citation type="journal article" date="2018" name="Mol. Biol. Evol.">
        <title>Broad Genomic Sampling Reveals a Smut Pathogenic Ancestry of the Fungal Clade Ustilaginomycotina.</title>
        <authorList>
            <person name="Kijpornyongpan T."/>
            <person name="Mondo S.J."/>
            <person name="Barry K."/>
            <person name="Sandor L."/>
            <person name="Lee J."/>
            <person name="Lipzen A."/>
            <person name="Pangilinan J."/>
            <person name="LaButti K."/>
            <person name="Hainaut M."/>
            <person name="Henrissat B."/>
            <person name="Grigoriev I.V."/>
            <person name="Spatafora J.W."/>
            <person name="Aime M.C."/>
        </authorList>
    </citation>
    <scope>NUCLEOTIDE SEQUENCE [LARGE SCALE GENOMIC DNA]</scope>
    <source>
        <strain evidence="7 8">MCA 4658</strain>
    </source>
</reference>
<dbReference type="PANTHER" id="PTHR21567:SF60">
    <property type="entry name" value="CLASP N-TERMINAL DOMAIN-CONTAINING PROTEIN"/>
    <property type="match status" value="1"/>
</dbReference>
<evidence type="ECO:0000313" key="7">
    <source>
        <dbReference type="EMBL" id="PWN39027.1"/>
    </source>
</evidence>
<dbReference type="GeneID" id="37033961"/>
<organism evidence="7 8">
    <name type="scientific">Ceraceosorus guamensis</name>
    <dbReference type="NCBI Taxonomy" id="1522189"/>
    <lineage>
        <taxon>Eukaryota</taxon>
        <taxon>Fungi</taxon>
        <taxon>Dikarya</taxon>
        <taxon>Basidiomycota</taxon>
        <taxon>Ustilaginomycotina</taxon>
        <taxon>Exobasidiomycetes</taxon>
        <taxon>Ceraceosorales</taxon>
        <taxon>Ceraceosoraceae</taxon>
        <taxon>Ceraceosorus</taxon>
    </lineage>
</organism>
<sequence>MEKDVRCAYQGLTLAHPRTRTPHTQPAIAFPRQVSDNASLRHHFDDLSIALAEPETESSWQRLDRALLTLEAITKGGAYKLEEYVPRLKAIAHNICDALLSDRSKLSGTAADLLNSVAPRLADRFDSLVSSFLPSLLQLCARTNKVQHTRARKTLLLIAKHCRLSSLLPLLRESSRDKSNALRSACVECAAVLLESCEGDAGRIGRRVAEVELLVKNSATDANVEVRGLSKRLFGTYVILWPQRVER</sequence>
<evidence type="ECO:0000256" key="3">
    <source>
        <dbReference type="ARBA" id="ARBA00022618"/>
    </source>
</evidence>
<evidence type="ECO:0000256" key="5">
    <source>
        <dbReference type="ARBA" id="ARBA00022776"/>
    </source>
</evidence>
<dbReference type="GO" id="GO:0005876">
    <property type="term" value="C:spindle microtubule"/>
    <property type="evidence" value="ECO:0007669"/>
    <property type="project" value="TreeGrafter"/>
</dbReference>
<name>A0A316VN86_9BASI</name>
<dbReference type="AlphaFoldDB" id="A0A316VN86"/>
<dbReference type="InParanoid" id="A0A316VN86"/>
<dbReference type="InterPro" id="IPR011989">
    <property type="entry name" value="ARM-like"/>
</dbReference>
<dbReference type="InterPro" id="IPR016024">
    <property type="entry name" value="ARM-type_fold"/>
</dbReference>
<evidence type="ECO:0000313" key="8">
    <source>
        <dbReference type="Proteomes" id="UP000245783"/>
    </source>
</evidence>
<dbReference type="GO" id="GO:0008017">
    <property type="term" value="F:microtubule binding"/>
    <property type="evidence" value="ECO:0007669"/>
    <property type="project" value="TreeGrafter"/>
</dbReference>
<dbReference type="InterPro" id="IPR024395">
    <property type="entry name" value="CLASP_N_dom"/>
</dbReference>
<feature type="domain" description="CLASP N-terminal" evidence="6">
    <location>
        <begin position="41"/>
        <end position="246"/>
    </location>
</feature>
<keyword evidence="5" id="KW-0131">Cell cycle</keyword>
<protein>
    <recommendedName>
        <fullName evidence="6">CLASP N-terminal domain-containing protein</fullName>
    </recommendedName>
</protein>
<keyword evidence="3" id="KW-0132">Cell division</keyword>
<keyword evidence="4" id="KW-0493">Microtubule</keyword>
<proteinExistence type="inferred from homology"/>
<gene>
    <name evidence="7" type="ORF">IE81DRAFT_295457</name>
</gene>
<dbReference type="OrthoDB" id="46159at2759"/>
<dbReference type="PANTHER" id="PTHR21567">
    <property type="entry name" value="CLASP"/>
    <property type="match status" value="1"/>
</dbReference>
<evidence type="ECO:0000256" key="2">
    <source>
        <dbReference type="ARBA" id="ARBA00009549"/>
    </source>
</evidence>
<dbReference type="GO" id="GO:0090307">
    <property type="term" value="P:mitotic spindle assembly"/>
    <property type="evidence" value="ECO:0007669"/>
    <property type="project" value="TreeGrafter"/>
</dbReference>
<dbReference type="Pfam" id="PF12348">
    <property type="entry name" value="CLASP_N"/>
    <property type="match status" value="1"/>
</dbReference>
<evidence type="ECO:0000256" key="4">
    <source>
        <dbReference type="ARBA" id="ARBA00022701"/>
    </source>
</evidence>
<evidence type="ECO:0000256" key="1">
    <source>
        <dbReference type="ARBA" id="ARBA00004186"/>
    </source>
</evidence>
<keyword evidence="5" id="KW-0498">Mitosis</keyword>
<dbReference type="Proteomes" id="UP000245783">
    <property type="component" value="Unassembled WGS sequence"/>
</dbReference>
<dbReference type="GO" id="GO:1990023">
    <property type="term" value="C:mitotic spindle midzone"/>
    <property type="evidence" value="ECO:0007669"/>
    <property type="project" value="TreeGrafter"/>
</dbReference>
<comment type="subcellular location">
    <subcellularLocation>
        <location evidence="1">Cytoplasm</location>
        <location evidence="1">Cytoskeleton</location>
        <location evidence="1">Spindle</location>
    </subcellularLocation>
</comment>
<accession>A0A316VN86</accession>
<keyword evidence="8" id="KW-1185">Reference proteome</keyword>
<dbReference type="Gene3D" id="1.25.10.10">
    <property type="entry name" value="Leucine-rich Repeat Variant"/>
    <property type="match status" value="1"/>
</dbReference>
<evidence type="ECO:0000259" key="6">
    <source>
        <dbReference type="Pfam" id="PF12348"/>
    </source>
</evidence>
<dbReference type="GO" id="GO:0005881">
    <property type="term" value="C:cytoplasmic microtubule"/>
    <property type="evidence" value="ECO:0007669"/>
    <property type="project" value="TreeGrafter"/>
</dbReference>
<dbReference type="GO" id="GO:0051301">
    <property type="term" value="P:cell division"/>
    <property type="evidence" value="ECO:0007669"/>
    <property type="project" value="UniProtKB-KW"/>
</dbReference>
<dbReference type="RefSeq" id="XP_025366187.1">
    <property type="nucleotide sequence ID" value="XM_025512091.1"/>
</dbReference>
<dbReference type="SUPFAM" id="SSF48371">
    <property type="entry name" value="ARM repeat"/>
    <property type="match status" value="1"/>
</dbReference>
<dbReference type="STRING" id="1522189.A0A316VN86"/>
<comment type="similarity">
    <text evidence="2">Belongs to the CLASP family.</text>
</comment>
<dbReference type="EMBL" id="KZ819503">
    <property type="protein sequence ID" value="PWN39027.1"/>
    <property type="molecule type" value="Genomic_DNA"/>
</dbReference>